<evidence type="ECO:0000313" key="2">
    <source>
        <dbReference type="Proteomes" id="UP000292052"/>
    </source>
</evidence>
<gene>
    <name evidence="1" type="ORF">BDFB_014932</name>
</gene>
<dbReference type="OrthoDB" id="6764350at2759"/>
<proteinExistence type="predicted"/>
<dbReference type="Proteomes" id="UP000292052">
    <property type="component" value="Unassembled WGS sequence"/>
</dbReference>
<dbReference type="EMBL" id="QDEB01087137">
    <property type="protein sequence ID" value="RZC33653.1"/>
    <property type="molecule type" value="Genomic_DNA"/>
</dbReference>
<name>A0A482VLP6_ASBVE</name>
<comment type="caution">
    <text evidence="1">The sequence shown here is derived from an EMBL/GenBank/DDBJ whole genome shotgun (WGS) entry which is preliminary data.</text>
</comment>
<accession>A0A482VLP6</accession>
<evidence type="ECO:0000313" key="1">
    <source>
        <dbReference type="EMBL" id="RZC33653.1"/>
    </source>
</evidence>
<feature type="non-terminal residue" evidence="1">
    <location>
        <position position="1"/>
    </location>
</feature>
<feature type="non-terminal residue" evidence="1">
    <location>
        <position position="82"/>
    </location>
</feature>
<organism evidence="1 2">
    <name type="scientific">Asbolus verrucosus</name>
    <name type="common">Desert ironclad beetle</name>
    <dbReference type="NCBI Taxonomy" id="1661398"/>
    <lineage>
        <taxon>Eukaryota</taxon>
        <taxon>Metazoa</taxon>
        <taxon>Ecdysozoa</taxon>
        <taxon>Arthropoda</taxon>
        <taxon>Hexapoda</taxon>
        <taxon>Insecta</taxon>
        <taxon>Pterygota</taxon>
        <taxon>Neoptera</taxon>
        <taxon>Endopterygota</taxon>
        <taxon>Coleoptera</taxon>
        <taxon>Polyphaga</taxon>
        <taxon>Cucujiformia</taxon>
        <taxon>Tenebrionidae</taxon>
        <taxon>Pimeliinae</taxon>
        <taxon>Asbolus</taxon>
    </lineage>
</organism>
<sequence length="82" mass="9768">SKDAYEKEFEEFNAWRKKRGVTLITENVLLAYFFNVKKRFAASSMWTKYSMLNSLLKAKVLEREYTEQFLKGAPDEECLMKK</sequence>
<reference evidence="1 2" key="1">
    <citation type="submission" date="2017-03" db="EMBL/GenBank/DDBJ databases">
        <title>Genome of the blue death feigning beetle - Asbolus verrucosus.</title>
        <authorList>
            <person name="Rider S.D."/>
        </authorList>
    </citation>
    <scope>NUCLEOTIDE SEQUENCE [LARGE SCALE GENOMIC DNA]</scope>
    <source>
        <strain evidence="1">Butters</strain>
        <tissue evidence="1">Head and leg muscle</tissue>
    </source>
</reference>
<keyword evidence="2" id="KW-1185">Reference proteome</keyword>
<dbReference type="AlphaFoldDB" id="A0A482VLP6"/>
<protein>
    <submittedName>
        <fullName evidence="1">Uncharacterized protein</fullName>
    </submittedName>
</protein>